<dbReference type="InterPro" id="IPR010982">
    <property type="entry name" value="Lambda_DNA-bd_dom_sf"/>
</dbReference>
<dbReference type="EMBL" id="JAUSTO010000034">
    <property type="protein sequence ID" value="MDQ0153687.1"/>
    <property type="molecule type" value="Genomic_DNA"/>
</dbReference>
<sequence length="135" mass="15405">MSEENYKKIFAKNLSYYMKKNEKTQTDLINDLGINKSAISTWINATRLPRMDKVQLLADYFGINKSDLLEERTENTGYYFNPETAKVAQEVFENRDLRILFDAARDASPEDIKTATGVLKALLAKERGKDDETGA</sequence>
<dbReference type="RefSeq" id="WP_307255566.1">
    <property type="nucleotide sequence ID" value="NZ_JAUSTO010000034.1"/>
</dbReference>
<organism evidence="5 6">
    <name type="scientific">Moryella indoligenes</name>
    <dbReference type="NCBI Taxonomy" id="371674"/>
    <lineage>
        <taxon>Bacteria</taxon>
        <taxon>Bacillati</taxon>
        <taxon>Bacillota</taxon>
        <taxon>Clostridia</taxon>
        <taxon>Lachnospirales</taxon>
        <taxon>Lachnospiraceae</taxon>
        <taxon>Moryella</taxon>
    </lineage>
</organism>
<dbReference type="PANTHER" id="PTHR40661">
    <property type="match status" value="1"/>
</dbReference>
<evidence type="ECO:0000259" key="4">
    <source>
        <dbReference type="PROSITE" id="PS50943"/>
    </source>
</evidence>
<dbReference type="Proteomes" id="UP001241537">
    <property type="component" value="Unassembled WGS sequence"/>
</dbReference>
<accession>A0AAE4AMI5</accession>
<keyword evidence="2" id="KW-0238">DNA-binding</keyword>
<dbReference type="PANTHER" id="PTHR40661:SF1">
    <property type="entry name" value="HTH CRO_C1-TYPE DOMAIN-CONTAINING PROTEIN"/>
    <property type="match status" value="1"/>
</dbReference>
<proteinExistence type="predicted"/>
<gene>
    <name evidence="5" type="ORF">J2S20_002409</name>
</gene>
<keyword evidence="3" id="KW-0804">Transcription</keyword>
<evidence type="ECO:0000313" key="5">
    <source>
        <dbReference type="EMBL" id="MDQ0153687.1"/>
    </source>
</evidence>
<keyword evidence="1" id="KW-0805">Transcription regulation</keyword>
<evidence type="ECO:0000256" key="3">
    <source>
        <dbReference type="ARBA" id="ARBA00023163"/>
    </source>
</evidence>
<feature type="domain" description="HTH cro/C1-type" evidence="4">
    <location>
        <begin position="14"/>
        <end position="68"/>
    </location>
</feature>
<dbReference type="CDD" id="cd00093">
    <property type="entry name" value="HTH_XRE"/>
    <property type="match status" value="1"/>
</dbReference>
<keyword evidence="6" id="KW-1185">Reference proteome</keyword>
<evidence type="ECO:0000256" key="2">
    <source>
        <dbReference type="ARBA" id="ARBA00023125"/>
    </source>
</evidence>
<dbReference type="GO" id="GO:0003677">
    <property type="term" value="F:DNA binding"/>
    <property type="evidence" value="ECO:0007669"/>
    <property type="project" value="UniProtKB-KW"/>
</dbReference>
<dbReference type="AlphaFoldDB" id="A0AAE4AMI5"/>
<dbReference type="SUPFAM" id="SSF47413">
    <property type="entry name" value="lambda repressor-like DNA-binding domains"/>
    <property type="match status" value="1"/>
</dbReference>
<evidence type="ECO:0000256" key="1">
    <source>
        <dbReference type="ARBA" id="ARBA00023015"/>
    </source>
</evidence>
<dbReference type="SMART" id="SM00530">
    <property type="entry name" value="HTH_XRE"/>
    <property type="match status" value="1"/>
</dbReference>
<dbReference type="Gene3D" id="1.10.260.40">
    <property type="entry name" value="lambda repressor-like DNA-binding domains"/>
    <property type="match status" value="1"/>
</dbReference>
<reference evidence="5" key="1">
    <citation type="submission" date="2023-07" db="EMBL/GenBank/DDBJ databases">
        <title>Genomic Encyclopedia of Type Strains, Phase IV (KMG-IV): sequencing the most valuable type-strain genomes for metagenomic binning, comparative biology and taxonomic classification.</title>
        <authorList>
            <person name="Goeker M."/>
        </authorList>
    </citation>
    <scope>NUCLEOTIDE SEQUENCE</scope>
    <source>
        <strain evidence="5">DSM 19659</strain>
    </source>
</reference>
<protein>
    <submittedName>
        <fullName evidence="5">Transcriptional regulator with XRE-family HTH domain</fullName>
    </submittedName>
</protein>
<evidence type="ECO:0000313" key="6">
    <source>
        <dbReference type="Proteomes" id="UP001241537"/>
    </source>
</evidence>
<dbReference type="Pfam" id="PF13443">
    <property type="entry name" value="HTH_26"/>
    <property type="match status" value="1"/>
</dbReference>
<comment type="caution">
    <text evidence="5">The sequence shown here is derived from an EMBL/GenBank/DDBJ whole genome shotgun (WGS) entry which is preliminary data.</text>
</comment>
<name>A0AAE4AMI5_9FIRM</name>
<dbReference type="InterPro" id="IPR001387">
    <property type="entry name" value="Cro/C1-type_HTH"/>
</dbReference>
<dbReference type="PROSITE" id="PS50943">
    <property type="entry name" value="HTH_CROC1"/>
    <property type="match status" value="1"/>
</dbReference>